<feature type="compositionally biased region" description="Basic and acidic residues" evidence="1">
    <location>
        <begin position="16"/>
        <end position="27"/>
    </location>
</feature>
<reference evidence="2" key="1">
    <citation type="submission" date="2022-07" db="EMBL/GenBank/DDBJ databases">
        <authorList>
            <person name="Trinca V."/>
            <person name="Uliana J.V.C."/>
            <person name="Torres T.T."/>
            <person name="Ward R.J."/>
            <person name="Monesi N."/>
        </authorList>
    </citation>
    <scope>NUCLEOTIDE SEQUENCE</scope>
    <source>
        <strain evidence="2">HSMRA1968</strain>
        <tissue evidence="2">Whole embryos</tissue>
    </source>
</reference>
<organism evidence="2 3">
    <name type="scientific">Pseudolycoriella hygida</name>
    <dbReference type="NCBI Taxonomy" id="35572"/>
    <lineage>
        <taxon>Eukaryota</taxon>
        <taxon>Metazoa</taxon>
        <taxon>Ecdysozoa</taxon>
        <taxon>Arthropoda</taxon>
        <taxon>Hexapoda</taxon>
        <taxon>Insecta</taxon>
        <taxon>Pterygota</taxon>
        <taxon>Neoptera</taxon>
        <taxon>Endopterygota</taxon>
        <taxon>Diptera</taxon>
        <taxon>Nematocera</taxon>
        <taxon>Sciaroidea</taxon>
        <taxon>Sciaridae</taxon>
        <taxon>Pseudolycoriella</taxon>
    </lineage>
</organism>
<name>A0A9Q0N045_9DIPT</name>
<comment type="caution">
    <text evidence="2">The sequence shown here is derived from an EMBL/GenBank/DDBJ whole genome shotgun (WGS) entry which is preliminary data.</text>
</comment>
<accession>A0A9Q0N045</accession>
<gene>
    <name evidence="2" type="ORF">Bhyg_06073</name>
</gene>
<protein>
    <submittedName>
        <fullName evidence="2">Uncharacterized protein</fullName>
    </submittedName>
</protein>
<proteinExistence type="predicted"/>
<evidence type="ECO:0000313" key="2">
    <source>
        <dbReference type="EMBL" id="KAJ6641138.1"/>
    </source>
</evidence>
<dbReference type="EMBL" id="WJQU01000002">
    <property type="protein sequence ID" value="KAJ6641138.1"/>
    <property type="molecule type" value="Genomic_DNA"/>
</dbReference>
<sequence length="27" mass="2897">MNESSGGSVDLTTDYGHQDVDPDTKEV</sequence>
<dbReference type="AlphaFoldDB" id="A0A9Q0N045"/>
<feature type="compositionally biased region" description="Polar residues" evidence="1">
    <location>
        <begin position="1"/>
        <end position="11"/>
    </location>
</feature>
<feature type="region of interest" description="Disordered" evidence="1">
    <location>
        <begin position="1"/>
        <end position="27"/>
    </location>
</feature>
<keyword evidence="3" id="KW-1185">Reference proteome</keyword>
<evidence type="ECO:0000256" key="1">
    <source>
        <dbReference type="SAM" id="MobiDB-lite"/>
    </source>
</evidence>
<dbReference type="Proteomes" id="UP001151699">
    <property type="component" value="Chromosome B"/>
</dbReference>
<evidence type="ECO:0000313" key="3">
    <source>
        <dbReference type="Proteomes" id="UP001151699"/>
    </source>
</evidence>